<dbReference type="PANTHER" id="PTHR24078">
    <property type="entry name" value="DNAJ HOMOLOG SUBFAMILY C MEMBER"/>
    <property type="match status" value="1"/>
</dbReference>
<dbReference type="SUPFAM" id="SSF49493">
    <property type="entry name" value="HSP40/DnaJ peptide-binding domain"/>
    <property type="match status" value="2"/>
</dbReference>
<dbReference type="Proteomes" id="UP001148018">
    <property type="component" value="Unassembled WGS sequence"/>
</dbReference>
<dbReference type="CDD" id="cd10747">
    <property type="entry name" value="DnaJ_C"/>
    <property type="match status" value="1"/>
</dbReference>
<keyword evidence="1" id="KW-0143">Chaperone</keyword>
<dbReference type="AlphaFoldDB" id="A0A9Q0DK14"/>
<dbReference type="PROSITE" id="PS00636">
    <property type="entry name" value="DNAJ_1"/>
    <property type="match status" value="1"/>
</dbReference>
<dbReference type="GO" id="GO:0051087">
    <property type="term" value="F:protein-folding chaperone binding"/>
    <property type="evidence" value="ECO:0007669"/>
    <property type="project" value="TreeGrafter"/>
</dbReference>
<dbReference type="FunFam" id="2.60.260.20:FF:000006">
    <property type="entry name" value="DnaJ subfamily B member 13"/>
    <property type="match status" value="1"/>
</dbReference>
<dbReference type="SMART" id="SM00271">
    <property type="entry name" value="DnaJ"/>
    <property type="match status" value="1"/>
</dbReference>
<evidence type="ECO:0000313" key="4">
    <source>
        <dbReference type="Proteomes" id="UP001148018"/>
    </source>
</evidence>
<dbReference type="EMBL" id="JANIIK010000115">
    <property type="protein sequence ID" value="KAJ3589793.1"/>
    <property type="molecule type" value="Genomic_DNA"/>
</dbReference>
<dbReference type="GO" id="GO:0006457">
    <property type="term" value="P:protein folding"/>
    <property type="evidence" value="ECO:0007669"/>
    <property type="project" value="InterPro"/>
</dbReference>
<dbReference type="InterPro" id="IPR008971">
    <property type="entry name" value="HSP40/DnaJ_pept-bd"/>
</dbReference>
<sequence>MGIDYYAVLDLNPSATDTDINLSYRRLALKNHPSNRPEAGDVFRELAEAYDVLSDLRKKATYDKFGEEVLKAGVPQLSGEDGAWISPYIFHGNPHQTFRLFFGEDNPFAERDVSLTLDDLYHGCTKKIKISRKVINEDGYTSSIQEKILIITVMPGWNDGTRVTFPEEGDQGPNSVPADIVFIVRQKTHPWFTRQQNNLVYKAPISLEMALTGFSVDVETLDGRLVNIPVNDIVHPGYSKLVPGEGMPLPQDPALRGDLILTFDTQFPQKISTEMFGKVLVKDLEDQNGASQDC</sequence>
<name>A0A9Q0DK14_9TELE</name>
<dbReference type="InterPro" id="IPR051339">
    <property type="entry name" value="DnaJ_subfamily_B"/>
</dbReference>
<dbReference type="InterPro" id="IPR036869">
    <property type="entry name" value="J_dom_sf"/>
</dbReference>
<dbReference type="CDD" id="cd06257">
    <property type="entry name" value="DnaJ"/>
    <property type="match status" value="1"/>
</dbReference>
<dbReference type="FunFam" id="2.60.260.20:FF:000002">
    <property type="entry name" value="Dnaj homolog subfamily b member"/>
    <property type="match status" value="1"/>
</dbReference>
<gene>
    <name evidence="3" type="ORF">NHX12_010634</name>
</gene>
<evidence type="ECO:0000256" key="1">
    <source>
        <dbReference type="ARBA" id="ARBA00023186"/>
    </source>
</evidence>
<dbReference type="GO" id="GO:0005829">
    <property type="term" value="C:cytosol"/>
    <property type="evidence" value="ECO:0007669"/>
    <property type="project" value="TreeGrafter"/>
</dbReference>
<accession>A0A9Q0DK14</accession>
<feature type="domain" description="J" evidence="2">
    <location>
        <begin position="4"/>
        <end position="66"/>
    </location>
</feature>
<dbReference type="Pfam" id="PF00226">
    <property type="entry name" value="DnaJ"/>
    <property type="match status" value="1"/>
</dbReference>
<dbReference type="InterPro" id="IPR001623">
    <property type="entry name" value="DnaJ_domain"/>
</dbReference>
<evidence type="ECO:0000259" key="2">
    <source>
        <dbReference type="PROSITE" id="PS50076"/>
    </source>
</evidence>
<dbReference type="PANTHER" id="PTHR24078:SF519">
    <property type="entry name" value="DNAJ HOMOLOG SUBFAMILY B MEMBER 13"/>
    <property type="match status" value="1"/>
</dbReference>
<comment type="caution">
    <text evidence="3">The sequence shown here is derived from an EMBL/GenBank/DDBJ whole genome shotgun (WGS) entry which is preliminary data.</text>
</comment>
<dbReference type="SUPFAM" id="SSF46565">
    <property type="entry name" value="Chaperone J-domain"/>
    <property type="match status" value="1"/>
</dbReference>
<dbReference type="InterPro" id="IPR002939">
    <property type="entry name" value="DnaJ_C"/>
</dbReference>
<dbReference type="PROSITE" id="PS50076">
    <property type="entry name" value="DNAJ_2"/>
    <property type="match status" value="1"/>
</dbReference>
<evidence type="ECO:0000313" key="3">
    <source>
        <dbReference type="EMBL" id="KAJ3589793.1"/>
    </source>
</evidence>
<proteinExistence type="predicted"/>
<protein>
    <recommendedName>
        <fullName evidence="2">J domain-containing protein</fullName>
    </recommendedName>
</protein>
<organism evidence="3 4">
    <name type="scientific">Muraenolepis orangiensis</name>
    <name type="common">Patagonian moray cod</name>
    <dbReference type="NCBI Taxonomy" id="630683"/>
    <lineage>
        <taxon>Eukaryota</taxon>
        <taxon>Metazoa</taxon>
        <taxon>Chordata</taxon>
        <taxon>Craniata</taxon>
        <taxon>Vertebrata</taxon>
        <taxon>Euteleostomi</taxon>
        <taxon>Actinopterygii</taxon>
        <taxon>Neopterygii</taxon>
        <taxon>Teleostei</taxon>
        <taxon>Neoteleostei</taxon>
        <taxon>Acanthomorphata</taxon>
        <taxon>Zeiogadaria</taxon>
        <taxon>Gadariae</taxon>
        <taxon>Gadiformes</taxon>
        <taxon>Muraenolepidoidei</taxon>
        <taxon>Muraenolepididae</taxon>
        <taxon>Muraenolepis</taxon>
    </lineage>
</organism>
<dbReference type="InterPro" id="IPR018253">
    <property type="entry name" value="DnaJ_domain_CS"/>
</dbReference>
<dbReference type="OrthoDB" id="550424at2759"/>
<dbReference type="PRINTS" id="PR00625">
    <property type="entry name" value="JDOMAIN"/>
</dbReference>
<dbReference type="Pfam" id="PF01556">
    <property type="entry name" value="DnaJ_C"/>
    <property type="match status" value="1"/>
</dbReference>
<dbReference type="Gene3D" id="1.10.287.110">
    <property type="entry name" value="DnaJ domain"/>
    <property type="match status" value="1"/>
</dbReference>
<dbReference type="GO" id="GO:0051082">
    <property type="term" value="F:unfolded protein binding"/>
    <property type="evidence" value="ECO:0007669"/>
    <property type="project" value="InterPro"/>
</dbReference>
<reference evidence="3" key="1">
    <citation type="submission" date="2022-07" db="EMBL/GenBank/DDBJ databases">
        <title>Chromosome-level genome of Muraenolepis orangiensis.</title>
        <authorList>
            <person name="Kim J."/>
        </authorList>
    </citation>
    <scope>NUCLEOTIDE SEQUENCE</scope>
    <source>
        <strain evidence="3">KU_S4_2022</strain>
        <tissue evidence="3">Muscle</tissue>
    </source>
</reference>
<dbReference type="Gene3D" id="2.60.260.20">
    <property type="entry name" value="Urease metallochaperone UreE, N-terminal domain"/>
    <property type="match status" value="2"/>
</dbReference>
<keyword evidence="4" id="KW-1185">Reference proteome</keyword>